<evidence type="ECO:0000313" key="6">
    <source>
        <dbReference type="EMBL" id="ORL61541.1"/>
    </source>
</evidence>
<dbReference type="OrthoDB" id="9782229at2"/>
<accession>A0A1X0ZQK0</accession>
<evidence type="ECO:0000256" key="4">
    <source>
        <dbReference type="SAM" id="SignalP"/>
    </source>
</evidence>
<dbReference type="EMBL" id="NBWC01000033">
    <property type="protein sequence ID" value="ORL61541.1"/>
    <property type="molecule type" value="Genomic_DNA"/>
</dbReference>
<dbReference type="AlphaFoldDB" id="A0A1X0ZQK0"/>
<evidence type="ECO:0000256" key="3">
    <source>
        <dbReference type="PROSITE-ProRule" id="PRU00473"/>
    </source>
</evidence>
<feature type="signal peptide" evidence="4">
    <location>
        <begin position="1"/>
        <end position="23"/>
    </location>
</feature>
<dbReference type="PROSITE" id="PS51257">
    <property type="entry name" value="PROKAR_LIPOPROTEIN"/>
    <property type="match status" value="1"/>
</dbReference>
<evidence type="ECO:0000313" key="7">
    <source>
        <dbReference type="Proteomes" id="UP000193675"/>
    </source>
</evidence>
<feature type="domain" description="OmpA-like" evidence="5">
    <location>
        <begin position="50"/>
        <end position="165"/>
    </location>
</feature>
<comment type="caution">
    <text evidence="6">The sequence shown here is derived from an EMBL/GenBank/DDBJ whole genome shotgun (WGS) entry which is preliminary data.</text>
</comment>
<feature type="chain" id="PRO_5012891191" description="OmpA-like domain-containing protein" evidence="4">
    <location>
        <begin position="24"/>
        <end position="165"/>
    </location>
</feature>
<dbReference type="CDD" id="cd07185">
    <property type="entry name" value="OmpA_C-like"/>
    <property type="match status" value="1"/>
</dbReference>
<dbReference type="PROSITE" id="PS01068">
    <property type="entry name" value="OMPA_1"/>
    <property type="match status" value="1"/>
</dbReference>
<dbReference type="InterPro" id="IPR006664">
    <property type="entry name" value="OMP_bac"/>
</dbReference>
<evidence type="ECO:0000256" key="2">
    <source>
        <dbReference type="ARBA" id="ARBA00023136"/>
    </source>
</evidence>
<name>A0A1X0ZQK0_PSEPU</name>
<evidence type="ECO:0000259" key="5">
    <source>
        <dbReference type="PROSITE" id="PS51123"/>
    </source>
</evidence>
<dbReference type="Pfam" id="PF00691">
    <property type="entry name" value="OmpA"/>
    <property type="match status" value="1"/>
</dbReference>
<dbReference type="SUPFAM" id="SSF103088">
    <property type="entry name" value="OmpA-like"/>
    <property type="match status" value="1"/>
</dbReference>
<sequence length="165" mass="17737">MIHRFPALRFPLLAVLLALLALGGCQSVPQGLTPEQIATLKREGFAPTDEGWAYDLSGKVLFGSDLDSLNSQSRAIVERIGKALLAVGIQRVRIDGHADASGKEAYNRQLSERRAQSVARAMIGIGMQPQNIRTVGLGSSQPVADNRTAAGRTENRRVSIVVASY</sequence>
<dbReference type="InterPro" id="IPR050330">
    <property type="entry name" value="Bact_OuterMem_StrucFunc"/>
</dbReference>
<dbReference type="InterPro" id="IPR006665">
    <property type="entry name" value="OmpA-like"/>
</dbReference>
<gene>
    <name evidence="6" type="ORF">B7H17_20830</name>
</gene>
<dbReference type="InterPro" id="IPR036737">
    <property type="entry name" value="OmpA-like_sf"/>
</dbReference>
<keyword evidence="4" id="KW-0732">Signal</keyword>
<evidence type="ECO:0000256" key="1">
    <source>
        <dbReference type="ARBA" id="ARBA00004442"/>
    </source>
</evidence>
<organism evidence="6 7">
    <name type="scientific">Pseudomonas putida</name>
    <name type="common">Arthrobacter siderocapsulatus</name>
    <dbReference type="NCBI Taxonomy" id="303"/>
    <lineage>
        <taxon>Bacteria</taxon>
        <taxon>Pseudomonadati</taxon>
        <taxon>Pseudomonadota</taxon>
        <taxon>Gammaproteobacteria</taxon>
        <taxon>Pseudomonadales</taxon>
        <taxon>Pseudomonadaceae</taxon>
        <taxon>Pseudomonas</taxon>
    </lineage>
</organism>
<dbReference type="PROSITE" id="PS51123">
    <property type="entry name" value="OMPA_2"/>
    <property type="match status" value="1"/>
</dbReference>
<comment type="subcellular location">
    <subcellularLocation>
        <location evidence="1">Cell outer membrane</location>
    </subcellularLocation>
</comment>
<dbReference type="GO" id="GO:0009279">
    <property type="term" value="C:cell outer membrane"/>
    <property type="evidence" value="ECO:0007669"/>
    <property type="project" value="UniProtKB-SubCell"/>
</dbReference>
<reference evidence="6 7" key="1">
    <citation type="submission" date="2017-04" db="EMBL/GenBank/DDBJ databases">
        <title>Presence of VIM-2 positive Pseudomonas species in chickens and their surrounding environment.</title>
        <authorList>
            <person name="Zhang R."/>
        </authorList>
    </citation>
    <scope>NUCLEOTIDE SEQUENCE [LARGE SCALE GENOMIC DNA]</scope>
    <source>
        <strain evidence="6 7">DZ-C18</strain>
    </source>
</reference>
<dbReference type="Gene3D" id="3.30.1330.60">
    <property type="entry name" value="OmpA-like domain"/>
    <property type="match status" value="1"/>
</dbReference>
<dbReference type="Proteomes" id="UP000193675">
    <property type="component" value="Unassembled WGS sequence"/>
</dbReference>
<proteinExistence type="predicted"/>
<protein>
    <recommendedName>
        <fullName evidence="5">OmpA-like domain-containing protein</fullName>
    </recommendedName>
</protein>
<dbReference type="PANTHER" id="PTHR30329">
    <property type="entry name" value="STATOR ELEMENT OF FLAGELLAR MOTOR COMPLEX"/>
    <property type="match status" value="1"/>
</dbReference>
<dbReference type="PANTHER" id="PTHR30329:SF17">
    <property type="entry name" value="LIPOPROTEIN YFIB-RELATED"/>
    <property type="match status" value="1"/>
</dbReference>
<dbReference type="InterPro" id="IPR006690">
    <property type="entry name" value="OMPA-like_CS"/>
</dbReference>
<dbReference type="PRINTS" id="PR01021">
    <property type="entry name" value="OMPADOMAIN"/>
</dbReference>
<dbReference type="PRINTS" id="PR01023">
    <property type="entry name" value="NAFLGMOTY"/>
</dbReference>
<dbReference type="RefSeq" id="WP_084858475.1">
    <property type="nucleotide sequence ID" value="NZ_NBWC01000033.1"/>
</dbReference>
<keyword evidence="2 3" id="KW-0472">Membrane</keyword>